<keyword evidence="3" id="KW-0274">FAD</keyword>
<evidence type="ECO:0000313" key="7">
    <source>
        <dbReference type="Proteomes" id="UP000233786"/>
    </source>
</evidence>
<dbReference type="InterPro" id="IPR036188">
    <property type="entry name" value="FAD/NAD-bd_sf"/>
</dbReference>
<dbReference type="Proteomes" id="UP000233786">
    <property type="component" value="Unassembled WGS sequence"/>
</dbReference>
<gene>
    <name evidence="6" type="ORF">A8926_3805</name>
</gene>
<dbReference type="GO" id="GO:0008115">
    <property type="term" value="F:sarcosine oxidase activity"/>
    <property type="evidence" value="ECO:0007669"/>
    <property type="project" value="TreeGrafter"/>
</dbReference>
<organism evidence="6 7">
    <name type="scientific">Saccharopolyspora spinosa</name>
    <dbReference type="NCBI Taxonomy" id="60894"/>
    <lineage>
        <taxon>Bacteria</taxon>
        <taxon>Bacillati</taxon>
        <taxon>Actinomycetota</taxon>
        <taxon>Actinomycetes</taxon>
        <taxon>Pseudonocardiales</taxon>
        <taxon>Pseudonocardiaceae</taxon>
        <taxon>Saccharopolyspora</taxon>
    </lineage>
</organism>
<evidence type="ECO:0000313" key="6">
    <source>
        <dbReference type="EMBL" id="PKW16017.1"/>
    </source>
</evidence>
<feature type="domain" description="FAD dependent oxidoreductase" evidence="5">
    <location>
        <begin position="10"/>
        <end position="361"/>
    </location>
</feature>
<dbReference type="GO" id="GO:0050660">
    <property type="term" value="F:flavin adenine dinucleotide binding"/>
    <property type="evidence" value="ECO:0007669"/>
    <property type="project" value="InterPro"/>
</dbReference>
<keyword evidence="7" id="KW-1185">Reference proteome</keyword>
<dbReference type="EMBL" id="PJNB01000001">
    <property type="protein sequence ID" value="PKW16017.1"/>
    <property type="molecule type" value="Genomic_DNA"/>
</dbReference>
<dbReference type="InterPro" id="IPR006076">
    <property type="entry name" value="FAD-dep_OxRdtase"/>
</dbReference>
<dbReference type="RefSeq" id="WP_029535428.1">
    <property type="nucleotide sequence ID" value="NZ_CP061007.1"/>
</dbReference>
<dbReference type="SUPFAM" id="SSF51905">
    <property type="entry name" value="FAD/NAD(P)-binding domain"/>
    <property type="match status" value="1"/>
</dbReference>
<dbReference type="STRING" id="994479.GCA_000194155_03411"/>
<name>A0A2N3XZB2_SACSN</name>
<reference evidence="6" key="1">
    <citation type="submission" date="2017-12" db="EMBL/GenBank/DDBJ databases">
        <title>Sequencing the genomes of 1000 Actinobacteria strains.</title>
        <authorList>
            <person name="Klenk H.-P."/>
        </authorList>
    </citation>
    <scope>NUCLEOTIDE SEQUENCE [LARGE SCALE GENOMIC DNA]</scope>
    <source>
        <strain evidence="6">DSM 44228</strain>
    </source>
</reference>
<dbReference type="Gene3D" id="3.30.9.10">
    <property type="entry name" value="D-Amino Acid Oxidase, subunit A, domain 2"/>
    <property type="match status" value="1"/>
</dbReference>
<dbReference type="Gene3D" id="3.50.50.60">
    <property type="entry name" value="FAD/NAD(P)-binding domain"/>
    <property type="match status" value="1"/>
</dbReference>
<dbReference type="PANTHER" id="PTHR10961">
    <property type="entry name" value="PEROXISOMAL SARCOSINE OXIDASE"/>
    <property type="match status" value="1"/>
</dbReference>
<dbReference type="PANTHER" id="PTHR10961:SF7">
    <property type="entry name" value="FAD DEPENDENT OXIDOREDUCTASE DOMAIN-CONTAINING PROTEIN"/>
    <property type="match status" value="1"/>
</dbReference>
<comment type="caution">
    <text evidence="6">The sequence shown here is derived from an EMBL/GenBank/DDBJ whole genome shotgun (WGS) entry which is preliminary data.</text>
</comment>
<comment type="cofactor">
    <cofactor evidence="1">
        <name>FAD</name>
        <dbReference type="ChEBI" id="CHEBI:57692"/>
    </cofactor>
</comment>
<evidence type="ECO:0000256" key="4">
    <source>
        <dbReference type="ARBA" id="ARBA00023002"/>
    </source>
</evidence>
<dbReference type="OrthoDB" id="9806452at2"/>
<keyword evidence="4" id="KW-0560">Oxidoreductase</keyword>
<evidence type="ECO:0000256" key="2">
    <source>
        <dbReference type="ARBA" id="ARBA00022630"/>
    </source>
</evidence>
<dbReference type="AlphaFoldDB" id="A0A2N3XZB2"/>
<sequence length="391" mass="41969">MRPTTKYAADVAVIGLGAIGSMTAWRLAVRGHRVHGYERFGVGHDRGAFSGQTRRFSVQSQREPRLTALALQALDLWRGLESATGRSLLHLVGGLILGPCDAPALVAAHASAKAAGLAHEVLDSSELKERFPQHLIRATDAGVIDPEAGFLRPELSVVTAARRAEELGAAVFDHTRVLGLEPDADGVVVRTESGSQRYAHVVVAPGARARDVLPAMRTAVLPRRLVQAWYVPDDIDRYREKVFPVFERVGDLNAYGFPTLDGATIKIGIYTTGHPIVYDTDNTPLTVGGELLRRFRETVEVYFPGLHADPVTTTVGVEGYTTDGHPLLGPLPEASRVILACGFSGAGFKFAPAIGDVVADLVIDGRTTRDVGFLAPDRPLADWPPDALTPA</sequence>
<evidence type="ECO:0000256" key="1">
    <source>
        <dbReference type="ARBA" id="ARBA00001974"/>
    </source>
</evidence>
<proteinExistence type="predicted"/>
<protein>
    <submittedName>
        <fullName evidence="6">Sarcosine oxidase</fullName>
    </submittedName>
</protein>
<evidence type="ECO:0000259" key="5">
    <source>
        <dbReference type="Pfam" id="PF01266"/>
    </source>
</evidence>
<accession>A0A2N3XZB2</accession>
<keyword evidence="2" id="KW-0285">Flavoprotein</keyword>
<dbReference type="NCBIfam" id="NF008425">
    <property type="entry name" value="PRK11259.1"/>
    <property type="match status" value="1"/>
</dbReference>
<evidence type="ECO:0000256" key="3">
    <source>
        <dbReference type="ARBA" id="ARBA00022827"/>
    </source>
</evidence>
<dbReference type="InterPro" id="IPR045170">
    <property type="entry name" value="MTOX"/>
</dbReference>
<dbReference type="SUPFAM" id="SSF54373">
    <property type="entry name" value="FAD-linked reductases, C-terminal domain"/>
    <property type="match status" value="1"/>
</dbReference>
<dbReference type="Pfam" id="PF01266">
    <property type="entry name" value="DAO"/>
    <property type="match status" value="1"/>
</dbReference>